<dbReference type="PANTHER" id="PTHR30352">
    <property type="entry name" value="PYRUVATE FORMATE-LYASE-ACTIVATING ENZYME"/>
    <property type="match status" value="1"/>
</dbReference>
<evidence type="ECO:0000256" key="2">
    <source>
        <dbReference type="ARBA" id="ARBA00003852"/>
    </source>
</evidence>
<evidence type="ECO:0000256" key="1">
    <source>
        <dbReference type="ARBA" id="ARBA00001966"/>
    </source>
</evidence>
<evidence type="ECO:0000256" key="12">
    <source>
        <dbReference type="PIRNR" id="PIRNR000368"/>
    </source>
</evidence>
<accession>A0A948WZ19</accession>
<comment type="caution">
    <text evidence="14">The sequence shown here is derived from an EMBL/GenBank/DDBJ whole genome shotgun (WGS) entry which is preliminary data.</text>
</comment>
<dbReference type="CDD" id="cd01335">
    <property type="entry name" value="Radical_SAM"/>
    <property type="match status" value="1"/>
</dbReference>
<dbReference type="SFLD" id="SFLDG01066">
    <property type="entry name" value="organic_radical-activating_enz"/>
    <property type="match status" value="1"/>
</dbReference>
<reference evidence="14" key="1">
    <citation type="journal article" date="2021" name="PeerJ">
        <title>Extensive microbial diversity within the chicken gut microbiome revealed by metagenomics and culture.</title>
        <authorList>
            <person name="Gilroy R."/>
            <person name="Ravi A."/>
            <person name="Getino M."/>
            <person name="Pursley I."/>
            <person name="Horton D.L."/>
            <person name="Alikhan N.F."/>
            <person name="Baker D."/>
            <person name="Gharbi K."/>
            <person name="Hall N."/>
            <person name="Watson M."/>
            <person name="Adriaenssens E.M."/>
            <person name="Foster-Nyarko E."/>
            <person name="Jarju S."/>
            <person name="Secka A."/>
            <person name="Antonio M."/>
            <person name="Oren A."/>
            <person name="Chaudhuri R.R."/>
            <person name="La Ragione R."/>
            <person name="Hildebrand F."/>
            <person name="Pallen M.J."/>
        </authorList>
    </citation>
    <scope>NUCLEOTIDE SEQUENCE</scope>
    <source>
        <strain evidence="14">378</strain>
    </source>
</reference>
<dbReference type="NCBIfam" id="TIGR02491">
    <property type="entry name" value="NrdG"/>
    <property type="match status" value="1"/>
</dbReference>
<dbReference type="InterPro" id="IPR001989">
    <property type="entry name" value="Radical_activat_CS"/>
</dbReference>
<evidence type="ECO:0000256" key="5">
    <source>
        <dbReference type="ARBA" id="ARBA00022485"/>
    </source>
</evidence>
<evidence type="ECO:0000256" key="8">
    <source>
        <dbReference type="ARBA" id="ARBA00023002"/>
    </source>
</evidence>
<comment type="cofactor">
    <cofactor evidence="1">
        <name>[4Fe-4S] cluster</name>
        <dbReference type="ChEBI" id="CHEBI:49883"/>
    </cofactor>
</comment>
<dbReference type="PROSITE" id="PS01087">
    <property type="entry name" value="RADICAL_ACTIVATING"/>
    <property type="match status" value="1"/>
</dbReference>
<reference evidence="14" key="2">
    <citation type="submission" date="2021-04" db="EMBL/GenBank/DDBJ databases">
        <authorList>
            <person name="Gilroy R."/>
        </authorList>
    </citation>
    <scope>NUCLEOTIDE SEQUENCE</scope>
    <source>
        <strain evidence="14">378</strain>
    </source>
</reference>
<evidence type="ECO:0000256" key="9">
    <source>
        <dbReference type="ARBA" id="ARBA00023004"/>
    </source>
</evidence>
<comment type="catalytic activity">
    <reaction evidence="11">
        <text>glycyl-[protein] + reduced [flavodoxin] + S-adenosyl-L-methionine = glycin-2-yl radical-[protein] + semiquinone [flavodoxin] + 5'-deoxyadenosine + L-methionine + H(+)</text>
        <dbReference type="Rhea" id="RHEA:61976"/>
        <dbReference type="Rhea" id="RHEA-COMP:10622"/>
        <dbReference type="Rhea" id="RHEA-COMP:14480"/>
        <dbReference type="Rhea" id="RHEA-COMP:15993"/>
        <dbReference type="Rhea" id="RHEA-COMP:15994"/>
        <dbReference type="ChEBI" id="CHEBI:15378"/>
        <dbReference type="ChEBI" id="CHEBI:17319"/>
        <dbReference type="ChEBI" id="CHEBI:29947"/>
        <dbReference type="ChEBI" id="CHEBI:32722"/>
        <dbReference type="ChEBI" id="CHEBI:57618"/>
        <dbReference type="ChEBI" id="CHEBI:57844"/>
        <dbReference type="ChEBI" id="CHEBI:59789"/>
        <dbReference type="ChEBI" id="CHEBI:140311"/>
    </reaction>
</comment>
<comment type="similarity">
    <text evidence="3 12">Belongs to the organic radical-activating enzymes family.</text>
</comment>
<dbReference type="SFLD" id="SFLDF00299">
    <property type="entry name" value="anaerobic_ribonucleoside-triph"/>
    <property type="match status" value="1"/>
</dbReference>
<dbReference type="PROSITE" id="PS51918">
    <property type="entry name" value="RADICAL_SAM"/>
    <property type="match status" value="1"/>
</dbReference>
<dbReference type="InterPro" id="IPR058240">
    <property type="entry name" value="rSAM_sf"/>
</dbReference>
<dbReference type="InterPro" id="IPR034457">
    <property type="entry name" value="Organic_radical-activating"/>
</dbReference>
<dbReference type="Proteomes" id="UP000733611">
    <property type="component" value="Unassembled WGS sequence"/>
</dbReference>
<evidence type="ECO:0000313" key="14">
    <source>
        <dbReference type="EMBL" id="MBU3844107.1"/>
    </source>
</evidence>
<dbReference type="Gene3D" id="3.20.20.70">
    <property type="entry name" value="Aldolase class I"/>
    <property type="match status" value="1"/>
</dbReference>
<dbReference type="GO" id="GO:0046872">
    <property type="term" value="F:metal ion binding"/>
    <property type="evidence" value="ECO:0007669"/>
    <property type="project" value="UniProtKB-KW"/>
</dbReference>
<dbReference type="InterPro" id="IPR007197">
    <property type="entry name" value="rSAM"/>
</dbReference>
<dbReference type="AlphaFoldDB" id="A0A948WZ19"/>
<evidence type="ECO:0000256" key="3">
    <source>
        <dbReference type="ARBA" id="ARBA00009777"/>
    </source>
</evidence>
<dbReference type="GO" id="GO:0043365">
    <property type="term" value="F:[formate-C-acetyltransferase]-activating enzyme activity"/>
    <property type="evidence" value="ECO:0007669"/>
    <property type="project" value="InterPro"/>
</dbReference>
<dbReference type="SUPFAM" id="SSF102114">
    <property type="entry name" value="Radical SAM enzymes"/>
    <property type="match status" value="1"/>
</dbReference>
<dbReference type="PANTHER" id="PTHR30352:SF2">
    <property type="entry name" value="ANAEROBIC RIBONUCLEOSIDE-TRIPHOSPHATE REDUCTASE-ACTIVATING PROTEIN"/>
    <property type="match status" value="1"/>
</dbReference>
<proteinExistence type="inferred from homology"/>
<keyword evidence="5" id="KW-0004">4Fe-4S</keyword>
<gene>
    <name evidence="14" type="primary">nrdG</name>
    <name evidence="14" type="ORF">H9847_04440</name>
</gene>
<keyword evidence="10" id="KW-0411">Iron-sulfur</keyword>
<feature type="domain" description="Radical SAM core" evidence="13">
    <location>
        <begin position="37"/>
        <end position="188"/>
    </location>
</feature>
<keyword evidence="6" id="KW-0949">S-adenosyl-L-methionine</keyword>
<dbReference type="SFLD" id="SFLDS00029">
    <property type="entry name" value="Radical_SAM"/>
    <property type="match status" value="1"/>
</dbReference>
<evidence type="ECO:0000313" key="15">
    <source>
        <dbReference type="Proteomes" id="UP000733611"/>
    </source>
</evidence>
<dbReference type="InterPro" id="IPR012837">
    <property type="entry name" value="NrdG"/>
</dbReference>
<name>A0A948WZ19_9GAMM</name>
<keyword evidence="9" id="KW-0408">Iron</keyword>
<evidence type="ECO:0000256" key="10">
    <source>
        <dbReference type="ARBA" id="ARBA00023014"/>
    </source>
</evidence>
<sequence length="188" mass="20593">MSSQVSSNASDKLDPHDRELLENTTLRIAGVVSESIVDGPGIRYTIFTQGCPFHCKGCHNPQSQPLKGGADVALKVFYDEIHANPLISGVTFSGGEPFIQCRSLAVLARILRQEGYSLWSYSGYTYDKLVDDDIRHSLLELLDVVVDGPFVLSKASMDIDFRGSTNQRLIDVQKSLAKGDVVLAEGFN</sequence>
<protein>
    <recommendedName>
        <fullName evidence="4 12">Anaerobic ribonucleoside-triphosphate reductase-activating protein</fullName>
        <ecNumber evidence="12">1.97.1.-</ecNumber>
    </recommendedName>
</protein>
<evidence type="ECO:0000256" key="7">
    <source>
        <dbReference type="ARBA" id="ARBA00022723"/>
    </source>
</evidence>
<evidence type="ECO:0000256" key="4">
    <source>
        <dbReference type="ARBA" id="ARBA00014281"/>
    </source>
</evidence>
<evidence type="ECO:0000256" key="6">
    <source>
        <dbReference type="ARBA" id="ARBA00022691"/>
    </source>
</evidence>
<comment type="function">
    <text evidence="2 12">Activation of anaerobic ribonucleoside-triphosphate reductase under anaerobic conditions by generation of an organic free radical, using S-adenosylmethionine and reduced flavodoxin as cosubstrates to produce 5'-deoxy-adenosine.</text>
</comment>
<dbReference type="Pfam" id="PF13353">
    <property type="entry name" value="Fer4_12"/>
    <property type="match status" value="1"/>
</dbReference>
<dbReference type="GO" id="GO:0004748">
    <property type="term" value="F:ribonucleoside-diphosphate reductase activity, thioredoxin disulfide as acceptor"/>
    <property type="evidence" value="ECO:0007669"/>
    <property type="project" value="TreeGrafter"/>
</dbReference>
<evidence type="ECO:0000259" key="13">
    <source>
        <dbReference type="PROSITE" id="PS51918"/>
    </source>
</evidence>
<dbReference type="PIRSF" id="PIRSF000368">
    <property type="entry name" value="NrdG"/>
    <property type="match status" value="1"/>
</dbReference>
<dbReference type="EMBL" id="JAHLFE010000089">
    <property type="protein sequence ID" value="MBU3844107.1"/>
    <property type="molecule type" value="Genomic_DNA"/>
</dbReference>
<dbReference type="GO" id="GO:0051539">
    <property type="term" value="F:4 iron, 4 sulfur cluster binding"/>
    <property type="evidence" value="ECO:0007669"/>
    <property type="project" value="UniProtKB-KW"/>
</dbReference>
<dbReference type="SFLD" id="SFLDG01063">
    <property type="entry name" value="activating_enzymes__group_1"/>
    <property type="match status" value="1"/>
</dbReference>
<keyword evidence="7" id="KW-0479">Metal-binding</keyword>
<dbReference type="EC" id="1.97.1.-" evidence="12"/>
<organism evidence="14 15">
    <name type="scientific">Candidatus Anaerobiospirillum pullicola</name>
    <dbReference type="NCBI Taxonomy" id="2838451"/>
    <lineage>
        <taxon>Bacteria</taxon>
        <taxon>Pseudomonadati</taxon>
        <taxon>Pseudomonadota</taxon>
        <taxon>Gammaproteobacteria</taxon>
        <taxon>Aeromonadales</taxon>
        <taxon>Succinivibrionaceae</taxon>
        <taxon>Anaerobiospirillum</taxon>
    </lineage>
</organism>
<evidence type="ECO:0000256" key="11">
    <source>
        <dbReference type="ARBA" id="ARBA00047365"/>
    </source>
</evidence>
<dbReference type="InterPro" id="IPR013785">
    <property type="entry name" value="Aldolase_TIM"/>
</dbReference>
<keyword evidence="8 12" id="KW-0560">Oxidoreductase</keyword>